<accession>A0A967F202</accession>
<gene>
    <name evidence="1" type="ORF">HBA54_23300</name>
</gene>
<proteinExistence type="predicted"/>
<reference evidence="1" key="1">
    <citation type="submission" date="2020-03" db="EMBL/GenBank/DDBJ databases">
        <title>Genome of Pelagibius litoralis DSM 21314T.</title>
        <authorList>
            <person name="Wang G."/>
        </authorList>
    </citation>
    <scope>NUCLEOTIDE SEQUENCE</scope>
    <source>
        <strain evidence="1">DSM 21314</strain>
    </source>
</reference>
<organism evidence="1 2">
    <name type="scientific">Pelagibius litoralis</name>
    <dbReference type="NCBI Taxonomy" id="374515"/>
    <lineage>
        <taxon>Bacteria</taxon>
        <taxon>Pseudomonadati</taxon>
        <taxon>Pseudomonadota</taxon>
        <taxon>Alphaproteobacteria</taxon>
        <taxon>Rhodospirillales</taxon>
        <taxon>Rhodovibrionaceae</taxon>
        <taxon>Pelagibius</taxon>
    </lineage>
</organism>
<name>A0A967F202_9PROT</name>
<keyword evidence="2" id="KW-1185">Reference proteome</keyword>
<comment type="caution">
    <text evidence="1">The sequence shown here is derived from an EMBL/GenBank/DDBJ whole genome shotgun (WGS) entry which is preliminary data.</text>
</comment>
<dbReference type="EMBL" id="JAAQPH010000023">
    <property type="protein sequence ID" value="NIA71522.1"/>
    <property type="molecule type" value="Genomic_DNA"/>
</dbReference>
<protein>
    <submittedName>
        <fullName evidence="1">Uncharacterized protein</fullName>
    </submittedName>
</protein>
<sequence>MSRMMAGATVRVGERFQEMRATARQWEVESFFTDARAINHVSLRDTLDPSRRVTLSCSVLMDRSRFRPLGPA</sequence>
<dbReference type="Proteomes" id="UP000761264">
    <property type="component" value="Unassembled WGS sequence"/>
</dbReference>
<evidence type="ECO:0000313" key="1">
    <source>
        <dbReference type="EMBL" id="NIA71522.1"/>
    </source>
</evidence>
<evidence type="ECO:0000313" key="2">
    <source>
        <dbReference type="Proteomes" id="UP000761264"/>
    </source>
</evidence>
<dbReference type="AlphaFoldDB" id="A0A967F202"/>
<dbReference type="RefSeq" id="WP_167229236.1">
    <property type="nucleotide sequence ID" value="NZ_JAAQPH010000023.1"/>
</dbReference>